<dbReference type="EMBL" id="JACHHU010000002">
    <property type="protein sequence ID" value="MBB6542036.1"/>
    <property type="molecule type" value="Genomic_DNA"/>
</dbReference>
<dbReference type="AlphaFoldDB" id="A0A7X0NEL9"/>
<protein>
    <submittedName>
        <fullName evidence="1">Uncharacterized protein</fullName>
    </submittedName>
</protein>
<organism evidence="1 2">
    <name type="scientific">Thalassotalea piscium</name>
    <dbReference type="NCBI Taxonomy" id="1230533"/>
    <lineage>
        <taxon>Bacteria</taxon>
        <taxon>Pseudomonadati</taxon>
        <taxon>Pseudomonadota</taxon>
        <taxon>Gammaproteobacteria</taxon>
        <taxon>Alteromonadales</taxon>
        <taxon>Colwelliaceae</taxon>
        <taxon>Thalassotalea</taxon>
    </lineage>
</organism>
<keyword evidence="2" id="KW-1185">Reference proteome</keyword>
<sequence length="32" mass="3653">MKILISLILITLGRVDLSSTNFVRIKHDLIET</sequence>
<name>A0A7X0NEL9_9GAMM</name>
<evidence type="ECO:0000313" key="2">
    <source>
        <dbReference type="Proteomes" id="UP000537141"/>
    </source>
</evidence>
<proteinExistence type="predicted"/>
<dbReference type="Proteomes" id="UP000537141">
    <property type="component" value="Unassembled WGS sequence"/>
</dbReference>
<accession>A0A7X0NEL9</accession>
<evidence type="ECO:0000313" key="1">
    <source>
        <dbReference type="EMBL" id="MBB6542036.1"/>
    </source>
</evidence>
<reference evidence="1 2" key="1">
    <citation type="submission" date="2020-08" db="EMBL/GenBank/DDBJ databases">
        <title>Genomic Encyclopedia of Type Strains, Phase IV (KMG-IV): sequencing the most valuable type-strain genomes for metagenomic binning, comparative biology and taxonomic classification.</title>
        <authorList>
            <person name="Goeker M."/>
        </authorList>
    </citation>
    <scope>NUCLEOTIDE SEQUENCE [LARGE SCALE GENOMIC DNA]</scope>
    <source>
        <strain evidence="1 2">DSM 26287</strain>
    </source>
</reference>
<comment type="caution">
    <text evidence="1">The sequence shown here is derived from an EMBL/GenBank/DDBJ whole genome shotgun (WGS) entry which is preliminary data.</text>
</comment>
<gene>
    <name evidence="1" type="ORF">HNQ55_000511</name>
</gene>